<keyword evidence="2" id="KW-1185">Reference proteome</keyword>
<proteinExistence type="predicted"/>
<protein>
    <submittedName>
        <fullName evidence="1">Uncharacterized protein</fullName>
    </submittedName>
</protein>
<dbReference type="Proteomes" id="UP000265520">
    <property type="component" value="Unassembled WGS sequence"/>
</dbReference>
<organism evidence="1 2">
    <name type="scientific">Trifolium medium</name>
    <dbReference type="NCBI Taxonomy" id="97028"/>
    <lineage>
        <taxon>Eukaryota</taxon>
        <taxon>Viridiplantae</taxon>
        <taxon>Streptophyta</taxon>
        <taxon>Embryophyta</taxon>
        <taxon>Tracheophyta</taxon>
        <taxon>Spermatophyta</taxon>
        <taxon>Magnoliopsida</taxon>
        <taxon>eudicotyledons</taxon>
        <taxon>Gunneridae</taxon>
        <taxon>Pentapetalae</taxon>
        <taxon>rosids</taxon>
        <taxon>fabids</taxon>
        <taxon>Fabales</taxon>
        <taxon>Fabaceae</taxon>
        <taxon>Papilionoideae</taxon>
        <taxon>50 kb inversion clade</taxon>
        <taxon>NPAAA clade</taxon>
        <taxon>Hologalegina</taxon>
        <taxon>IRL clade</taxon>
        <taxon>Trifolieae</taxon>
        <taxon>Trifolium</taxon>
    </lineage>
</organism>
<name>A0A392UYF1_9FABA</name>
<comment type="caution">
    <text evidence="1">The sequence shown here is derived from an EMBL/GenBank/DDBJ whole genome shotgun (WGS) entry which is preliminary data.</text>
</comment>
<feature type="non-terminal residue" evidence="1">
    <location>
        <position position="54"/>
    </location>
</feature>
<sequence>MLVWAQAHGRGAPMSKNTACCVGRRLMGALMSRSTACCARRRLMGAGRAYELDR</sequence>
<reference evidence="1 2" key="1">
    <citation type="journal article" date="2018" name="Front. Plant Sci.">
        <title>Red Clover (Trifolium pratense) and Zigzag Clover (T. medium) - A Picture of Genomic Similarities and Differences.</title>
        <authorList>
            <person name="Dluhosova J."/>
            <person name="Istvanek J."/>
            <person name="Nedelnik J."/>
            <person name="Repkova J."/>
        </authorList>
    </citation>
    <scope>NUCLEOTIDE SEQUENCE [LARGE SCALE GENOMIC DNA]</scope>
    <source>
        <strain evidence="2">cv. 10/8</strain>
        <tissue evidence="1">Leaf</tissue>
    </source>
</reference>
<dbReference type="EMBL" id="LXQA010980209">
    <property type="protein sequence ID" value="MCI79735.1"/>
    <property type="molecule type" value="Genomic_DNA"/>
</dbReference>
<accession>A0A392UYF1</accession>
<dbReference type="AlphaFoldDB" id="A0A392UYF1"/>
<evidence type="ECO:0000313" key="1">
    <source>
        <dbReference type="EMBL" id="MCI79735.1"/>
    </source>
</evidence>
<evidence type="ECO:0000313" key="2">
    <source>
        <dbReference type="Proteomes" id="UP000265520"/>
    </source>
</evidence>